<keyword evidence="3" id="KW-1185">Reference proteome</keyword>
<reference evidence="2 3" key="1">
    <citation type="submission" date="2019-03" db="EMBL/GenBank/DDBJ databases">
        <title>Genomic Encyclopedia of Type Strains, Phase IV (KMG-IV): sequencing the most valuable type-strain genomes for metagenomic binning, comparative biology and taxonomic classification.</title>
        <authorList>
            <person name="Goeker M."/>
        </authorList>
    </citation>
    <scope>NUCLEOTIDE SEQUENCE [LARGE SCALE GENOMIC DNA]</scope>
    <source>
        <strain evidence="2 3">DSM 18792</strain>
    </source>
</reference>
<proteinExistence type="predicted"/>
<dbReference type="OrthoDB" id="1492401at2"/>
<gene>
    <name evidence="2" type="ORF">EV196_101597</name>
</gene>
<keyword evidence="1" id="KW-0732">Signal</keyword>
<feature type="chain" id="PRO_5020273297" evidence="1">
    <location>
        <begin position="19"/>
        <end position="227"/>
    </location>
</feature>
<comment type="caution">
    <text evidence="2">The sequence shown here is derived from an EMBL/GenBank/DDBJ whole genome shotgun (WGS) entry which is preliminary data.</text>
</comment>
<dbReference type="Proteomes" id="UP000295455">
    <property type="component" value="Unassembled WGS sequence"/>
</dbReference>
<feature type="signal peptide" evidence="1">
    <location>
        <begin position="1"/>
        <end position="18"/>
    </location>
</feature>
<organism evidence="2 3">
    <name type="scientific">Mariniflexile fucanivorans</name>
    <dbReference type="NCBI Taxonomy" id="264023"/>
    <lineage>
        <taxon>Bacteria</taxon>
        <taxon>Pseudomonadati</taxon>
        <taxon>Bacteroidota</taxon>
        <taxon>Flavobacteriia</taxon>
        <taxon>Flavobacteriales</taxon>
        <taxon>Flavobacteriaceae</taxon>
        <taxon>Mariniflexile</taxon>
    </lineage>
</organism>
<dbReference type="RefSeq" id="WP_132214696.1">
    <property type="nucleotide sequence ID" value="NZ_OX156936.1"/>
</dbReference>
<dbReference type="AlphaFoldDB" id="A0A4R1RRU2"/>
<name>A0A4R1RRU2_9FLAO</name>
<dbReference type="EMBL" id="SLUP01000001">
    <property type="protein sequence ID" value="TCL69163.1"/>
    <property type="molecule type" value="Genomic_DNA"/>
</dbReference>
<sequence>MKKLFFLALIFISLNAFAQIETDCDDLNKLACCPSLESGYIPEILPWDKVGSKTTYKEAIYGMFPKILEYKEFIYRDLFSSSFQNLEEYAPLDPPTLTNSKLSFSYCIPNTRQVMKVEITDYNAPFFETKIGKALKDLDLVVFQPNVIALGIHNHSPLNKKYKNSVIASTRFSPYGGKSDDVQYVAYVSDRYLITITIDDKPMRFTEPIQVEEFINDYVSQINLTEK</sequence>
<evidence type="ECO:0000313" key="2">
    <source>
        <dbReference type="EMBL" id="TCL69163.1"/>
    </source>
</evidence>
<protein>
    <submittedName>
        <fullName evidence="2">Uncharacterized protein</fullName>
    </submittedName>
</protein>
<accession>A0A4R1RRU2</accession>
<evidence type="ECO:0000313" key="3">
    <source>
        <dbReference type="Proteomes" id="UP000295455"/>
    </source>
</evidence>
<evidence type="ECO:0000256" key="1">
    <source>
        <dbReference type="SAM" id="SignalP"/>
    </source>
</evidence>